<dbReference type="InParanoid" id="G4TLY1"/>
<dbReference type="GO" id="GO:0046872">
    <property type="term" value="F:metal ion binding"/>
    <property type="evidence" value="ECO:0007669"/>
    <property type="project" value="UniProtKB-KW"/>
</dbReference>
<reference evidence="15 16" key="1">
    <citation type="journal article" date="2011" name="PLoS Pathog.">
        <title>Endophytic Life Strategies Decoded by Genome and Transcriptome Analyses of the Mutualistic Root Symbiont Piriformospora indica.</title>
        <authorList>
            <person name="Zuccaro A."/>
            <person name="Lahrmann U."/>
            <person name="Guldener U."/>
            <person name="Langen G."/>
            <person name="Pfiffi S."/>
            <person name="Biedenkopf D."/>
            <person name="Wong P."/>
            <person name="Samans B."/>
            <person name="Grimm C."/>
            <person name="Basiewicz M."/>
            <person name="Murat C."/>
            <person name="Martin F."/>
            <person name="Kogel K.H."/>
        </authorList>
    </citation>
    <scope>NUCLEOTIDE SEQUENCE [LARGE SCALE GENOMIC DNA]</scope>
    <source>
        <strain evidence="15 16">DSM 11827</strain>
    </source>
</reference>
<keyword evidence="8" id="KW-0378">Hydrolase</keyword>
<evidence type="ECO:0000256" key="4">
    <source>
        <dbReference type="ARBA" id="ARBA00022670"/>
    </source>
</evidence>
<dbReference type="PANTHER" id="PTHR37016:SF3">
    <property type="entry name" value="NEUTRAL PROTEASE 2-RELATED"/>
    <property type="match status" value="1"/>
</dbReference>
<keyword evidence="16" id="KW-1185">Reference proteome</keyword>
<dbReference type="GO" id="GO:0006508">
    <property type="term" value="P:proteolysis"/>
    <property type="evidence" value="ECO:0007669"/>
    <property type="project" value="UniProtKB-KW"/>
</dbReference>
<evidence type="ECO:0000256" key="7">
    <source>
        <dbReference type="ARBA" id="ARBA00022729"/>
    </source>
</evidence>
<evidence type="ECO:0000256" key="1">
    <source>
        <dbReference type="ARBA" id="ARBA00001187"/>
    </source>
</evidence>
<comment type="catalytic activity">
    <reaction evidence="1">
        <text>Preferential cleavage of bonds with hydrophobic residues in P1'. Also 3-Asn-|-Gln-4 and 8-Gly-|-Ser-9 bonds in insulin B chain.</text>
        <dbReference type="EC" id="3.4.24.39"/>
    </reaction>
</comment>
<comment type="cofactor">
    <cofactor evidence="13">
        <name>Zn(2+)</name>
        <dbReference type="ChEBI" id="CHEBI:29105"/>
    </cofactor>
    <text evidence="13">Binds 1 zinc ion per subunit.</text>
</comment>
<feature type="signal peptide" evidence="14">
    <location>
        <begin position="1"/>
        <end position="18"/>
    </location>
</feature>
<dbReference type="CDD" id="cd11008">
    <property type="entry name" value="M35_deuterolysin_like"/>
    <property type="match status" value="1"/>
</dbReference>
<dbReference type="HOGENOM" id="CLU_040830_0_0_1"/>
<dbReference type="InterPro" id="IPR024079">
    <property type="entry name" value="MetalloPept_cat_dom_sf"/>
</dbReference>
<feature type="binding site" evidence="13">
    <location>
        <position position="328"/>
    </location>
    <ligand>
        <name>Zn(2+)</name>
        <dbReference type="ChEBI" id="CHEBI:29105"/>
        <note>catalytic</note>
    </ligand>
</feature>
<dbReference type="eggNOG" id="ENOG502SGF5">
    <property type="taxonomic scope" value="Eukaryota"/>
</dbReference>
<name>G4TLY1_SERID</name>
<comment type="caution">
    <text evidence="15">The sequence shown here is derived from an EMBL/GenBank/DDBJ whole genome shotgun (WGS) entry which is preliminary data.</text>
</comment>
<evidence type="ECO:0000256" key="13">
    <source>
        <dbReference type="PIRSR" id="PIRSR601384-2"/>
    </source>
</evidence>
<evidence type="ECO:0000313" key="16">
    <source>
        <dbReference type="Proteomes" id="UP000007148"/>
    </source>
</evidence>
<sequence length="367" mass="38724">MLRATAIFLLTLASLGASTPLKRAPNLVVSLSTTSPAIDSVDGLSLTATVENTSDQDIKILKFGTVLDSNLPTNSFLVSRGAQSVPFTGVQIQLSMNDLTEDSFVTIPAGKSISATHTNLAALYKFDKFGVGSFTFTPKQDFQVAGANSVVSDVADTLRVSAVVPSVDIHIGKDVSKRTLVAGEELEKRARVSCSTSSSSSFISASYTEGKSLASLAANYISSRGTSDSLFRAYFGASTSSKPLSVFTAVANENSSSRTLNCSDPYGVCGNGVIAYTVTSTTNIYYCSIFYNEVTTSRLCSDTTVASRNVRGGTTLHELTHALSGTTDVGYGCSYDQTLASSSPSRAQSNADNYNCFATQVYKNTQC</sequence>
<dbReference type="EC" id="3.4.24.39" evidence="3"/>
<dbReference type="InterPro" id="IPR050414">
    <property type="entry name" value="Fungal_M35_metalloproteases"/>
</dbReference>
<dbReference type="Gene3D" id="2.60.40.2970">
    <property type="match status" value="1"/>
</dbReference>
<feature type="binding site" evidence="13">
    <location>
        <position position="317"/>
    </location>
    <ligand>
        <name>Zn(2+)</name>
        <dbReference type="ChEBI" id="CHEBI:29105"/>
        <note>catalytic</note>
    </ligand>
</feature>
<dbReference type="EMBL" id="CAFZ01000158">
    <property type="protein sequence ID" value="CCA72324.1"/>
    <property type="molecule type" value="Genomic_DNA"/>
</dbReference>
<evidence type="ECO:0000256" key="14">
    <source>
        <dbReference type="SAM" id="SignalP"/>
    </source>
</evidence>
<dbReference type="Gene3D" id="3.40.390.10">
    <property type="entry name" value="Collagenase (Catalytic Domain)"/>
    <property type="match status" value="1"/>
</dbReference>
<organism evidence="15 16">
    <name type="scientific">Serendipita indica (strain DSM 11827)</name>
    <name type="common">Root endophyte fungus</name>
    <name type="synonym">Piriformospora indica</name>
    <dbReference type="NCBI Taxonomy" id="1109443"/>
    <lineage>
        <taxon>Eukaryota</taxon>
        <taxon>Fungi</taxon>
        <taxon>Dikarya</taxon>
        <taxon>Basidiomycota</taxon>
        <taxon>Agaricomycotina</taxon>
        <taxon>Agaricomycetes</taxon>
        <taxon>Sebacinales</taxon>
        <taxon>Serendipitaceae</taxon>
        <taxon>Serendipita</taxon>
    </lineage>
</organism>
<evidence type="ECO:0000256" key="8">
    <source>
        <dbReference type="ARBA" id="ARBA00022801"/>
    </source>
</evidence>
<evidence type="ECO:0000256" key="9">
    <source>
        <dbReference type="ARBA" id="ARBA00022833"/>
    </source>
</evidence>
<evidence type="ECO:0000313" key="15">
    <source>
        <dbReference type="EMBL" id="CCA72324.1"/>
    </source>
</evidence>
<dbReference type="STRING" id="1109443.G4TLY1"/>
<evidence type="ECO:0000256" key="5">
    <source>
        <dbReference type="ARBA" id="ARBA00022685"/>
    </source>
</evidence>
<evidence type="ECO:0000256" key="6">
    <source>
        <dbReference type="ARBA" id="ARBA00022723"/>
    </source>
</evidence>
<evidence type="ECO:0000256" key="11">
    <source>
        <dbReference type="ARBA" id="ARBA00023145"/>
    </source>
</evidence>
<dbReference type="Pfam" id="PF02102">
    <property type="entry name" value="Peptidase_M35"/>
    <property type="match status" value="1"/>
</dbReference>
<keyword evidence="9 13" id="KW-0862">Zinc</keyword>
<keyword evidence="5" id="KW-0165">Cleavage on pair of basic residues</keyword>
<keyword evidence="4" id="KW-0645">Protease</keyword>
<dbReference type="GO" id="GO:0004222">
    <property type="term" value="F:metalloendopeptidase activity"/>
    <property type="evidence" value="ECO:0007669"/>
    <property type="project" value="InterPro"/>
</dbReference>
<dbReference type="PANTHER" id="PTHR37016">
    <property type="match status" value="1"/>
</dbReference>
<dbReference type="OMA" id="ATQVYQN"/>
<keyword evidence="10" id="KW-0482">Metalloprotease</keyword>
<dbReference type="SUPFAM" id="SSF55486">
    <property type="entry name" value="Metalloproteases ('zincins'), catalytic domain"/>
    <property type="match status" value="1"/>
</dbReference>
<dbReference type="OrthoDB" id="412874at2759"/>
<keyword evidence="7 14" id="KW-0732">Signal</keyword>
<comment type="similarity">
    <text evidence="2">Belongs to the peptidase M35 family.</text>
</comment>
<feature type="binding site" evidence="13">
    <location>
        <position position="321"/>
    </location>
    <ligand>
        <name>Zn(2+)</name>
        <dbReference type="ChEBI" id="CHEBI:29105"/>
        <note>catalytic</note>
    </ligand>
</feature>
<evidence type="ECO:0000256" key="3">
    <source>
        <dbReference type="ARBA" id="ARBA00012431"/>
    </source>
</evidence>
<protein>
    <recommendedName>
        <fullName evidence="3">deuterolysin</fullName>
        <ecNumber evidence="3">3.4.24.39</ecNumber>
    </recommendedName>
</protein>
<proteinExistence type="inferred from homology"/>
<evidence type="ECO:0000256" key="2">
    <source>
        <dbReference type="ARBA" id="ARBA00010279"/>
    </source>
</evidence>
<gene>
    <name evidence="15" type="ORF">PIIN_06258</name>
</gene>
<evidence type="ECO:0000256" key="10">
    <source>
        <dbReference type="ARBA" id="ARBA00023049"/>
    </source>
</evidence>
<accession>G4TLY1</accession>
<dbReference type="Proteomes" id="UP000007148">
    <property type="component" value="Unassembled WGS sequence"/>
</dbReference>
<feature type="chain" id="PRO_5003468680" description="deuterolysin" evidence="14">
    <location>
        <begin position="19"/>
        <end position="367"/>
    </location>
</feature>
<feature type="active site" evidence="12">
    <location>
        <position position="318"/>
    </location>
</feature>
<evidence type="ECO:0000256" key="12">
    <source>
        <dbReference type="PIRSR" id="PIRSR601384-1"/>
    </source>
</evidence>
<keyword evidence="11" id="KW-0865">Zymogen</keyword>
<keyword evidence="6 13" id="KW-0479">Metal-binding</keyword>
<dbReference type="AlphaFoldDB" id="G4TLY1"/>
<dbReference type="InterPro" id="IPR001384">
    <property type="entry name" value="Peptidase_M35"/>
</dbReference>